<feature type="compositionally biased region" description="Acidic residues" evidence="1">
    <location>
        <begin position="29"/>
        <end position="73"/>
    </location>
</feature>
<accession>A0A2S9YL78</accession>
<dbReference type="Proteomes" id="UP000237968">
    <property type="component" value="Unassembled WGS sequence"/>
</dbReference>
<gene>
    <name evidence="3" type="ORF">ENSA5_01730</name>
</gene>
<evidence type="ECO:0000256" key="2">
    <source>
        <dbReference type="SAM" id="SignalP"/>
    </source>
</evidence>
<evidence type="ECO:0008006" key="5">
    <source>
        <dbReference type="Google" id="ProtNLM"/>
    </source>
</evidence>
<sequence length="622" mass="66321">MRRSSLALPSVLLLALSVGLGPAGCSDDAPAEDTSGETGDGDGDTGDGDSGDSETGDGDGDGDGDPGDGDGDGDFPGTPPENFCPGDPDGNCDEVPDAPLRAGTAVVDLVPECFESWTDVAQNGDFDEGEDDFLDCGCDRLCPMDPGYVAPDEGENDGVFQAIYMAGFQNNRPATGVRDDSVGLVGEGDGIWCKAVVLDQGNTRVAIVTLDTIGYFYDEVVAIRETLGDQDIDWLVVHSIHNHEGPDTMGLWGESMFSGGFDPDYRAQIRLAVASAVTDAVADLEEVATLTVGRGDASTAHQGDPAKGIRNVSNDTRAPFIVDEAVDVLNFKNGEGESIVTLINFASHPESLASEQTLLTADYVHALRKTVEQGSQWQAAPATAGLGGEAIFISGALGGMMTPLRISTTTPDGDTWNTGEFEKADAIGQLLGEIAIDAIHNGEVIENPRLEFASQTYLAEVINDGFKLLFMQSIFDREVIERDNKMYVRTEMGALELGPVRMLTIPGELLPELAVGGYDGSQMFTTEVELIEPDNPNPPDLDAAPEGPYLKERMAADYTWLIGLGNDELGYIVPKYNFELGDLPYLSEAEGDHYEETNSLGPHMADFVNDNGDSLIEFIDWL</sequence>
<evidence type="ECO:0000313" key="4">
    <source>
        <dbReference type="Proteomes" id="UP000237968"/>
    </source>
</evidence>
<feature type="signal peptide" evidence="2">
    <location>
        <begin position="1"/>
        <end position="23"/>
    </location>
</feature>
<organism evidence="3 4">
    <name type="scientific">Enhygromyxa salina</name>
    <dbReference type="NCBI Taxonomy" id="215803"/>
    <lineage>
        <taxon>Bacteria</taxon>
        <taxon>Pseudomonadati</taxon>
        <taxon>Myxococcota</taxon>
        <taxon>Polyangia</taxon>
        <taxon>Nannocystales</taxon>
        <taxon>Nannocystaceae</taxon>
        <taxon>Enhygromyxa</taxon>
    </lineage>
</organism>
<proteinExistence type="predicted"/>
<evidence type="ECO:0000313" key="3">
    <source>
        <dbReference type="EMBL" id="PRQ05853.1"/>
    </source>
</evidence>
<feature type="region of interest" description="Disordered" evidence="1">
    <location>
        <begin position="20"/>
        <end position="97"/>
    </location>
</feature>
<keyword evidence="2" id="KW-0732">Signal</keyword>
<name>A0A2S9YL78_9BACT</name>
<dbReference type="AlphaFoldDB" id="A0A2S9YL78"/>
<comment type="caution">
    <text evidence="3">The sequence shown here is derived from an EMBL/GenBank/DDBJ whole genome shotgun (WGS) entry which is preliminary data.</text>
</comment>
<dbReference type="EMBL" id="PVNK01000005">
    <property type="protein sequence ID" value="PRQ05853.1"/>
    <property type="molecule type" value="Genomic_DNA"/>
</dbReference>
<reference evidence="3 4" key="1">
    <citation type="submission" date="2018-03" db="EMBL/GenBank/DDBJ databases">
        <title>Draft Genome Sequences of the Obligatory Marine Myxobacteria Enhygromyxa salina SWB005.</title>
        <authorList>
            <person name="Poehlein A."/>
            <person name="Moghaddam J.A."/>
            <person name="Harms H."/>
            <person name="Alanjari M."/>
            <person name="Koenig G.M."/>
            <person name="Daniel R."/>
            <person name="Schaeberle T.F."/>
        </authorList>
    </citation>
    <scope>NUCLEOTIDE SEQUENCE [LARGE SCALE GENOMIC DNA]</scope>
    <source>
        <strain evidence="3 4">SWB005</strain>
    </source>
</reference>
<feature type="chain" id="PRO_5015568637" description="Neutral/alkaline non-lysosomal ceramidase" evidence="2">
    <location>
        <begin position="24"/>
        <end position="622"/>
    </location>
</feature>
<evidence type="ECO:0000256" key="1">
    <source>
        <dbReference type="SAM" id="MobiDB-lite"/>
    </source>
</evidence>
<protein>
    <recommendedName>
        <fullName evidence="5">Neutral/alkaline non-lysosomal ceramidase</fullName>
    </recommendedName>
</protein>
<keyword evidence="4" id="KW-1185">Reference proteome</keyword>